<dbReference type="InterPro" id="IPR027417">
    <property type="entry name" value="P-loop_NTPase"/>
</dbReference>
<dbReference type="Proteomes" id="UP000001357">
    <property type="component" value="Unassembled WGS sequence"/>
</dbReference>
<organism evidence="2 3">
    <name type="scientific">Monosiga brevicollis</name>
    <name type="common">Choanoflagellate</name>
    <dbReference type="NCBI Taxonomy" id="81824"/>
    <lineage>
        <taxon>Eukaryota</taxon>
        <taxon>Choanoflagellata</taxon>
        <taxon>Craspedida</taxon>
        <taxon>Salpingoecidae</taxon>
        <taxon>Monosiga</taxon>
    </lineage>
</organism>
<feature type="compositionally biased region" description="Low complexity" evidence="1">
    <location>
        <begin position="432"/>
        <end position="445"/>
    </location>
</feature>
<dbReference type="RefSeq" id="XP_001742733.1">
    <property type="nucleotide sequence ID" value="XM_001742681.1"/>
</dbReference>
<keyword evidence="3" id="KW-1185">Reference proteome</keyword>
<protein>
    <submittedName>
        <fullName evidence="2">Uncharacterized protein</fullName>
    </submittedName>
</protein>
<feature type="compositionally biased region" description="Acidic residues" evidence="1">
    <location>
        <begin position="483"/>
        <end position="492"/>
    </location>
</feature>
<feature type="compositionally biased region" description="Basic residues" evidence="1">
    <location>
        <begin position="707"/>
        <end position="720"/>
    </location>
</feature>
<dbReference type="SUPFAM" id="SSF52540">
    <property type="entry name" value="P-loop containing nucleoside triphosphate hydrolases"/>
    <property type="match status" value="1"/>
</dbReference>
<proteinExistence type="predicted"/>
<feature type="compositionally biased region" description="Low complexity" evidence="1">
    <location>
        <begin position="334"/>
        <end position="348"/>
    </location>
</feature>
<accession>A9UQ20</accession>
<dbReference type="GO" id="GO:0005829">
    <property type="term" value="C:cytosol"/>
    <property type="evidence" value="ECO:0000318"/>
    <property type="project" value="GO_Central"/>
</dbReference>
<feature type="compositionally biased region" description="Polar residues" evidence="1">
    <location>
        <begin position="573"/>
        <end position="584"/>
    </location>
</feature>
<feature type="region of interest" description="Disordered" evidence="1">
    <location>
        <begin position="562"/>
        <end position="746"/>
    </location>
</feature>
<reference evidence="2 3" key="1">
    <citation type="journal article" date="2008" name="Nature">
        <title>The genome of the choanoflagellate Monosiga brevicollis and the origin of metazoans.</title>
        <authorList>
            <consortium name="JGI Sequencing"/>
            <person name="King N."/>
            <person name="Westbrook M.J."/>
            <person name="Young S.L."/>
            <person name="Kuo A."/>
            <person name="Abedin M."/>
            <person name="Chapman J."/>
            <person name="Fairclough S."/>
            <person name="Hellsten U."/>
            <person name="Isogai Y."/>
            <person name="Letunic I."/>
            <person name="Marr M."/>
            <person name="Pincus D."/>
            <person name="Putnam N."/>
            <person name="Rokas A."/>
            <person name="Wright K.J."/>
            <person name="Zuzow R."/>
            <person name="Dirks W."/>
            <person name="Good M."/>
            <person name="Goodstein D."/>
            <person name="Lemons D."/>
            <person name="Li W."/>
            <person name="Lyons J.B."/>
            <person name="Morris A."/>
            <person name="Nichols S."/>
            <person name="Richter D.J."/>
            <person name="Salamov A."/>
            <person name="Bork P."/>
            <person name="Lim W.A."/>
            <person name="Manning G."/>
            <person name="Miller W.T."/>
            <person name="McGinnis W."/>
            <person name="Shapiro H."/>
            <person name="Tjian R."/>
            <person name="Grigoriev I.V."/>
            <person name="Rokhsar D."/>
        </authorList>
    </citation>
    <scope>NUCLEOTIDE SEQUENCE [LARGE SCALE GENOMIC DNA]</scope>
    <source>
        <strain evidence="3">MX1 / ATCC 50154</strain>
    </source>
</reference>
<dbReference type="InParanoid" id="A9UQ20"/>
<feature type="compositionally biased region" description="Polar residues" evidence="1">
    <location>
        <begin position="289"/>
        <end position="300"/>
    </location>
</feature>
<gene>
    <name evidence="2" type="ORF">MONBRDRAFT_22261</name>
</gene>
<evidence type="ECO:0000256" key="1">
    <source>
        <dbReference type="SAM" id="MobiDB-lite"/>
    </source>
</evidence>
<feature type="compositionally biased region" description="Acidic residues" evidence="1">
    <location>
        <begin position="390"/>
        <end position="399"/>
    </location>
</feature>
<feature type="compositionally biased region" description="Acidic residues" evidence="1">
    <location>
        <begin position="500"/>
        <end position="514"/>
    </location>
</feature>
<feature type="compositionally biased region" description="Basic residues" evidence="1">
    <location>
        <begin position="659"/>
        <end position="668"/>
    </location>
</feature>
<dbReference type="STRING" id="81824.A9UQ20"/>
<dbReference type="eggNOG" id="KOG0084">
    <property type="taxonomic scope" value="Eukaryota"/>
</dbReference>
<dbReference type="Gene3D" id="3.40.50.300">
    <property type="entry name" value="P-loop containing nucleotide triphosphate hydrolases"/>
    <property type="match status" value="1"/>
</dbReference>
<dbReference type="PANTHER" id="PTHR14932">
    <property type="entry name" value="RAS GTPASE-RELATED"/>
    <property type="match status" value="1"/>
</dbReference>
<feature type="compositionally biased region" description="Low complexity" evidence="1">
    <location>
        <begin position="375"/>
        <end position="389"/>
    </location>
</feature>
<feature type="compositionally biased region" description="Acidic residues" evidence="1">
    <location>
        <begin position="464"/>
        <end position="474"/>
    </location>
</feature>
<feature type="region of interest" description="Disordered" evidence="1">
    <location>
        <begin position="367"/>
        <end position="515"/>
    </location>
</feature>
<dbReference type="InterPro" id="IPR040385">
    <property type="entry name" value="RABL6"/>
</dbReference>
<feature type="compositionally biased region" description="Low complexity" evidence="1">
    <location>
        <begin position="301"/>
        <end position="313"/>
    </location>
</feature>
<feature type="region of interest" description="Disordered" evidence="1">
    <location>
        <begin position="327"/>
        <end position="351"/>
    </location>
</feature>
<dbReference type="FunCoup" id="A9UQ20">
    <property type="interactions" value="817"/>
</dbReference>
<feature type="compositionally biased region" description="Basic and acidic residues" evidence="1">
    <location>
        <begin position="231"/>
        <end position="249"/>
    </location>
</feature>
<evidence type="ECO:0000313" key="2">
    <source>
        <dbReference type="EMBL" id="EDQ92971.1"/>
    </source>
</evidence>
<dbReference type="GO" id="GO:0005634">
    <property type="term" value="C:nucleus"/>
    <property type="evidence" value="ECO:0000318"/>
    <property type="project" value="GO_Central"/>
</dbReference>
<dbReference type="OMA" id="TWGYVER"/>
<dbReference type="PANTHER" id="PTHR14932:SF1">
    <property type="entry name" value="RAB-LIKE PROTEIN 6"/>
    <property type="match status" value="1"/>
</dbReference>
<dbReference type="AlphaFoldDB" id="A9UQ20"/>
<name>A9UQ20_MONBE</name>
<dbReference type="GO" id="GO:0005525">
    <property type="term" value="F:GTP binding"/>
    <property type="evidence" value="ECO:0000318"/>
    <property type="project" value="GO_Central"/>
</dbReference>
<evidence type="ECO:0000313" key="3">
    <source>
        <dbReference type="Proteomes" id="UP000001357"/>
    </source>
</evidence>
<dbReference type="KEGG" id="mbr:MONBRDRAFT_22261"/>
<dbReference type="EMBL" id="CH991543">
    <property type="protein sequence ID" value="EDQ92971.1"/>
    <property type="molecule type" value="Genomic_DNA"/>
</dbReference>
<sequence>MFRRKKMPESATALPEAAKKTFARGVDQNMKIILRGERGVGKSTLFARLQGKPVPSSHQETSEIQPPFACTLKVTNIPWKYKNSAGVVKAEIWDVVDKGKPSNNKNVPLDEVLLILDTPMCLDASFVDVYKGTHGVILLCDVTKKWTVDYVIQKIADAPPNIPTLILANFVDKQEGNSVTVDEIRGRLEEIPRPANAPPIHICRASLANVLCLLLHLPLRQRQWHEAQLARNKEENARVEAELTEHGADSEEQDFTKFMQRRQERMQARQGTAEAASTSPPAVEGAESGHSSPNHASAATSAMPSRSASMGSSMLSKFRTSFMRNRSKGEVSNGHAAGAQGAGAPAAAPEQVGSVDDFKPAEALPDDFFADLSDDPSQSASAKPSAAEAFYEDDDDDNDNPLVQVAADTDELDLGHEDAVSSDSEDEAETVKSQPKSKSTKPKSPIVEASQPTSTGGASGNAFADDDDSDDEGENPLVVVAVPEEDSDEEEPSGVRPEVAADDSDVAFSDDDEAPSMFAHLKPQVPPPTAVTAAPAALDPVEAAPVVDLGHLTLSSVVDADEFYGSSGDEDTQNVLVAQNNEPSSTEDEDAETPSLSKAAVPAATEHDLASAAFDFNPATDVYTAPPEETGSPSGEKKKKKKKSKDSEVASLDAEAAEKKKKKKHKHRTEREGSDEGDDDNGNDSDGASDKKAKKKSKDKDRDGSERKKKKKHKHKHSHSHRDSGSDDGGLVDLSHAPAETDYNPI</sequence>
<feature type="region of interest" description="Disordered" evidence="1">
    <location>
        <begin position="231"/>
        <end position="313"/>
    </location>
</feature>
<dbReference type="GeneID" id="5888101"/>